<protein>
    <submittedName>
        <fullName evidence="3">GDSL-like Lipase/Acylhydrolase family</fullName>
    </submittedName>
</protein>
<gene>
    <name evidence="3" type="ORF">CMUST_12505</name>
</gene>
<proteinExistence type="predicted"/>
<dbReference type="PATRIC" id="fig|571915.4.peg.2682"/>
<keyword evidence="4" id="KW-1185">Reference proteome</keyword>
<dbReference type="EMBL" id="CP011542">
    <property type="protein sequence ID" value="AKK06806.1"/>
    <property type="molecule type" value="Genomic_DNA"/>
</dbReference>
<dbReference type="GO" id="GO:0016787">
    <property type="term" value="F:hydrolase activity"/>
    <property type="evidence" value="ECO:0007669"/>
    <property type="project" value="UniProtKB-KW"/>
</dbReference>
<keyword evidence="1" id="KW-0472">Membrane</keyword>
<dbReference type="InterPro" id="IPR013830">
    <property type="entry name" value="SGNH_hydro"/>
</dbReference>
<feature type="transmembrane region" description="Helical" evidence="1">
    <location>
        <begin position="47"/>
        <end position="68"/>
    </location>
</feature>
<feature type="transmembrane region" description="Helical" evidence="1">
    <location>
        <begin position="12"/>
        <end position="35"/>
    </location>
</feature>
<sequence>MVVFCPLIGELVVVTFCLLWTIFLYVLVLMGLGFPNERSVVMKSRRFVAAISAVVAGFSSVVAGPVAVAQEKNVVMFGDSVLANPTFLWAEIFQGPGKATKNAPGDWRCPRGESRIAASLQRLIGGKVEDFACTGAVAYAPIDANKSLKKQVDTALNQNQLSPATTNVLIQIGVNDTWKAPGLYHIQSQRFVDEMRVQVGRIKAAAPNARVSFVSYPAMVGPHGETCPFHINNAPAPVIPVGAVRSALNAAHDWQRQSAAATGSDWINIEPETKGHDMCAPQNQRWVAGILDNSTEPYNITTHLTHRGNDEVARILSRHL</sequence>
<name>A0A0G3H077_9CORY</name>
<organism evidence="3 4">
    <name type="scientific">Corynebacterium mustelae</name>
    <dbReference type="NCBI Taxonomy" id="571915"/>
    <lineage>
        <taxon>Bacteria</taxon>
        <taxon>Bacillati</taxon>
        <taxon>Actinomycetota</taxon>
        <taxon>Actinomycetes</taxon>
        <taxon>Mycobacteriales</taxon>
        <taxon>Corynebacteriaceae</taxon>
        <taxon>Corynebacterium</taxon>
    </lineage>
</organism>
<evidence type="ECO:0000313" key="3">
    <source>
        <dbReference type="EMBL" id="AKK06806.1"/>
    </source>
</evidence>
<evidence type="ECO:0000256" key="1">
    <source>
        <dbReference type="SAM" id="Phobius"/>
    </source>
</evidence>
<accession>A0A0G3H077</accession>
<dbReference type="SUPFAM" id="SSF52266">
    <property type="entry name" value="SGNH hydrolase"/>
    <property type="match status" value="1"/>
</dbReference>
<dbReference type="Gene3D" id="3.40.50.1110">
    <property type="entry name" value="SGNH hydrolase"/>
    <property type="match status" value="2"/>
</dbReference>
<feature type="domain" description="SGNH hydrolase-type esterase" evidence="2">
    <location>
        <begin position="99"/>
        <end position="309"/>
    </location>
</feature>
<evidence type="ECO:0000313" key="4">
    <source>
        <dbReference type="Proteomes" id="UP000035199"/>
    </source>
</evidence>
<evidence type="ECO:0000259" key="2">
    <source>
        <dbReference type="Pfam" id="PF13472"/>
    </source>
</evidence>
<keyword evidence="3" id="KW-0378">Hydrolase</keyword>
<dbReference type="InterPro" id="IPR036514">
    <property type="entry name" value="SGNH_hydro_sf"/>
</dbReference>
<keyword evidence="1" id="KW-1133">Transmembrane helix</keyword>
<keyword evidence="1" id="KW-0812">Transmembrane</keyword>
<dbReference type="STRING" id="571915.CMUST_12505"/>
<reference evidence="4" key="2">
    <citation type="submission" date="2015-05" db="EMBL/GenBank/DDBJ databases">
        <title>Complete genome sequence of Corynebacterium mustelae DSM 45274, isolated from various tissues of a male ferret with lethal sepsis.</title>
        <authorList>
            <person name="Ruckert C."/>
            <person name="Albersmeier A."/>
            <person name="Winkler A."/>
            <person name="Tauch A."/>
        </authorList>
    </citation>
    <scope>NUCLEOTIDE SEQUENCE [LARGE SCALE GENOMIC DNA]</scope>
    <source>
        <strain evidence="4">DSM 45274</strain>
    </source>
</reference>
<reference evidence="3 4" key="1">
    <citation type="journal article" date="2015" name="Genome Announc.">
        <title>Complete Genome Sequence of the Type Strain Corynebacterium mustelae DSM 45274, Isolated from Various Tissues of a Male Ferret with Lethal Sepsis.</title>
        <authorList>
            <person name="Ruckert C."/>
            <person name="Eimer J."/>
            <person name="Winkler A."/>
            <person name="Tauch A."/>
        </authorList>
    </citation>
    <scope>NUCLEOTIDE SEQUENCE [LARGE SCALE GENOMIC DNA]</scope>
    <source>
        <strain evidence="3 4">DSM 45274</strain>
    </source>
</reference>
<dbReference type="Proteomes" id="UP000035199">
    <property type="component" value="Chromosome"/>
</dbReference>
<dbReference type="Pfam" id="PF13472">
    <property type="entry name" value="Lipase_GDSL_2"/>
    <property type="match status" value="1"/>
</dbReference>
<dbReference type="KEGG" id="cmv:CMUST_12505"/>
<dbReference type="AlphaFoldDB" id="A0A0G3H077"/>